<dbReference type="InterPro" id="IPR045854">
    <property type="entry name" value="NO2/SO3_Rdtase_4Fe4S_sf"/>
</dbReference>
<dbReference type="Pfam" id="PF01077">
    <property type="entry name" value="NIR_SIR"/>
    <property type="match status" value="2"/>
</dbReference>
<dbReference type="PROSITE" id="PS00365">
    <property type="entry name" value="NIR_SIR"/>
    <property type="match status" value="1"/>
</dbReference>
<dbReference type="EMBL" id="JBBLXS010000151">
    <property type="protein sequence ID" value="MEK0185802.1"/>
    <property type="molecule type" value="Genomic_DNA"/>
</dbReference>
<name>A0ABU8YN08_9CYAN</name>
<dbReference type="SUPFAM" id="SSF55124">
    <property type="entry name" value="Nitrite/Sulfite reductase N-terminal domain-like"/>
    <property type="match status" value="2"/>
</dbReference>
<feature type="domain" description="Nitrite/sulphite reductase 4Fe-4S" evidence="7">
    <location>
        <begin position="92"/>
        <end position="236"/>
    </location>
</feature>
<dbReference type="SUPFAM" id="SSF56014">
    <property type="entry name" value="Nitrite and sulphite reductase 4Fe-4S domain-like"/>
    <property type="match status" value="2"/>
</dbReference>
<dbReference type="InterPro" id="IPR051329">
    <property type="entry name" value="NIR_SIR_4Fe-4S"/>
</dbReference>
<reference evidence="9 10" key="1">
    <citation type="journal article" date="2020" name="Harmful Algae">
        <title>Molecular and morphological characterization of a novel dihydroanatoxin-a producing Microcoleus species (cyanobacteria) from the Russian River, California, USA.</title>
        <authorList>
            <person name="Conklin K.Y."/>
            <person name="Stancheva R."/>
            <person name="Otten T.G."/>
            <person name="Fadness R."/>
            <person name="Boyer G.L."/>
            <person name="Read B."/>
            <person name="Zhang X."/>
            <person name="Sheath R.G."/>
        </authorList>
    </citation>
    <scope>NUCLEOTIDE SEQUENCE [LARGE SCALE GENOMIC DNA]</scope>
    <source>
        <strain evidence="9 10">PTRS2</strain>
    </source>
</reference>
<feature type="domain" description="Nitrite/sulphite reductase 4Fe-4S" evidence="7">
    <location>
        <begin position="342"/>
        <end position="478"/>
    </location>
</feature>
<protein>
    <submittedName>
        <fullName evidence="9">Precorrin-3B synthase</fullName>
        <ecNumber evidence="9">1.14.13.83</ecNumber>
    </submittedName>
</protein>
<evidence type="ECO:0000256" key="3">
    <source>
        <dbReference type="ARBA" id="ARBA00022723"/>
    </source>
</evidence>
<evidence type="ECO:0000256" key="6">
    <source>
        <dbReference type="ARBA" id="ARBA00023014"/>
    </source>
</evidence>
<evidence type="ECO:0000259" key="8">
    <source>
        <dbReference type="Pfam" id="PF03460"/>
    </source>
</evidence>
<sequence>MLSLSELPTCPGLFSGSRARDGILSRMRIPGGILNVAQCGAIADLVDRYGTGYVQVTNRANLQIRNLNSAISAEVWQDLQTLGLASRLVEIDPIRNIMASPTAGIDRQSLLDTRPLVTDWDNYLQTHPEQSELSPKFSVGFDGGESVSIRAIRNDILLAAERRYADAEIVLRLYLNGDTGIIIQESQCISVLAAIASVYLQYTKNQPRIEGKKPRLRHLLADWGVEKYLEQIQHNLPFVLQQSSIAPSEKSLANYQHLGIHPQQQSGFSYIGIALALGWLKSQQLRDLANLAQNFGGGTLRLTPWQNLLISDIPNHRLSELEKSIARLGLHSSATNLDSCLVACAGNTGCASAMTDTQSHALEMVQDLAQKLQIDRPINIHFSGCEKSCAQHSPIDITLVGIQIKQQNETIAGYDIYAGTTDSPFGRKIFQGVRVAEIASFTNKLLQIYQRWRSPDESLGEFVDRSAIDQLKQLLNPKKPNHK</sequence>
<dbReference type="PANTHER" id="PTHR32439:SF9">
    <property type="entry name" value="BLR3264 PROTEIN"/>
    <property type="match status" value="1"/>
</dbReference>
<keyword evidence="5" id="KW-0408">Iron</keyword>
<evidence type="ECO:0000313" key="10">
    <source>
        <dbReference type="Proteomes" id="UP001384579"/>
    </source>
</evidence>
<evidence type="ECO:0000259" key="7">
    <source>
        <dbReference type="Pfam" id="PF01077"/>
    </source>
</evidence>
<proteinExistence type="predicted"/>
<dbReference type="PANTHER" id="PTHR32439">
    <property type="entry name" value="FERREDOXIN--NITRITE REDUCTASE, CHLOROPLASTIC"/>
    <property type="match status" value="1"/>
</dbReference>
<dbReference type="InterPro" id="IPR006066">
    <property type="entry name" value="NO2/SO3_Rdtase_FeS/sirohaem_BS"/>
</dbReference>
<evidence type="ECO:0000256" key="1">
    <source>
        <dbReference type="ARBA" id="ARBA00022485"/>
    </source>
</evidence>
<dbReference type="GO" id="GO:0043818">
    <property type="term" value="F:precorrin-3B synthase activity"/>
    <property type="evidence" value="ECO:0007669"/>
    <property type="project" value="UniProtKB-EC"/>
</dbReference>
<feature type="domain" description="Nitrite/Sulfite reductase ferredoxin-like" evidence="8">
    <location>
        <begin position="261"/>
        <end position="326"/>
    </location>
</feature>
<keyword evidence="10" id="KW-1185">Reference proteome</keyword>
<dbReference type="Gene3D" id="3.90.480.10">
    <property type="entry name" value="Sulfite Reductase Hemoprotein,Domain 2"/>
    <property type="match status" value="1"/>
</dbReference>
<dbReference type="Pfam" id="PF03460">
    <property type="entry name" value="NIR_SIR_ferr"/>
    <property type="match status" value="2"/>
</dbReference>
<gene>
    <name evidence="9" type="primary">cobG</name>
    <name evidence="9" type="ORF">WMG39_13240</name>
</gene>
<keyword evidence="6" id="KW-0411">Iron-sulfur</keyword>
<dbReference type="InterPro" id="IPR012798">
    <property type="entry name" value="Cbl_synth_CobG-like"/>
</dbReference>
<evidence type="ECO:0000256" key="2">
    <source>
        <dbReference type="ARBA" id="ARBA00022617"/>
    </source>
</evidence>
<evidence type="ECO:0000256" key="5">
    <source>
        <dbReference type="ARBA" id="ARBA00023004"/>
    </source>
</evidence>
<keyword evidence="1" id="KW-0004">4Fe-4S</keyword>
<dbReference type="RefSeq" id="WP_340520099.1">
    <property type="nucleotide sequence ID" value="NZ_JBBLXS010000151.1"/>
</dbReference>
<organism evidence="9 10">
    <name type="scientific">Microcoleus anatoxicus PTRS2</name>
    <dbReference type="NCBI Taxonomy" id="2705321"/>
    <lineage>
        <taxon>Bacteria</taxon>
        <taxon>Bacillati</taxon>
        <taxon>Cyanobacteriota</taxon>
        <taxon>Cyanophyceae</taxon>
        <taxon>Oscillatoriophycideae</taxon>
        <taxon>Oscillatoriales</taxon>
        <taxon>Microcoleaceae</taxon>
        <taxon>Microcoleus</taxon>
        <taxon>Microcoleus anatoxicus</taxon>
    </lineage>
</organism>
<keyword evidence="3" id="KW-0479">Metal-binding</keyword>
<accession>A0ABU8YN08</accession>
<evidence type="ECO:0000256" key="4">
    <source>
        <dbReference type="ARBA" id="ARBA00023002"/>
    </source>
</evidence>
<dbReference type="InterPro" id="IPR006067">
    <property type="entry name" value="NO2/SO3_Rdtase_4Fe4S_dom"/>
</dbReference>
<evidence type="ECO:0000313" key="9">
    <source>
        <dbReference type="EMBL" id="MEK0185802.1"/>
    </source>
</evidence>
<dbReference type="InterPro" id="IPR036136">
    <property type="entry name" value="Nit/Sulf_reduc_fer-like_dom_sf"/>
</dbReference>
<keyword evidence="4 9" id="KW-0560">Oxidoreductase</keyword>
<dbReference type="InterPro" id="IPR005117">
    <property type="entry name" value="NiRdtase/SiRdtase_haem-b_fer"/>
</dbReference>
<keyword evidence="2" id="KW-0349">Heme</keyword>
<dbReference type="EC" id="1.14.13.83" evidence="9"/>
<comment type="caution">
    <text evidence="9">The sequence shown here is derived from an EMBL/GenBank/DDBJ whole genome shotgun (WGS) entry which is preliminary data.</text>
</comment>
<dbReference type="Proteomes" id="UP001384579">
    <property type="component" value="Unassembled WGS sequence"/>
</dbReference>
<dbReference type="NCBIfam" id="TIGR02435">
    <property type="entry name" value="CobG"/>
    <property type="match status" value="1"/>
</dbReference>
<dbReference type="Gene3D" id="3.30.413.10">
    <property type="entry name" value="Sulfite Reductase Hemoprotein, domain 1"/>
    <property type="match status" value="2"/>
</dbReference>
<feature type="domain" description="Nitrite/Sulfite reductase ferredoxin-like" evidence="8">
    <location>
        <begin position="22"/>
        <end position="80"/>
    </location>
</feature>